<dbReference type="AlphaFoldDB" id="A0A0C9VCE9"/>
<dbReference type="HOGENOM" id="CLU_006824_0_0_1"/>
<feature type="region of interest" description="Disordered" evidence="1">
    <location>
        <begin position="1"/>
        <end position="52"/>
    </location>
</feature>
<gene>
    <name evidence="2" type="ORF">M422DRAFT_262587</name>
</gene>
<organism evidence="2 3">
    <name type="scientific">Sphaerobolus stellatus (strain SS14)</name>
    <dbReference type="NCBI Taxonomy" id="990650"/>
    <lineage>
        <taxon>Eukaryota</taxon>
        <taxon>Fungi</taxon>
        <taxon>Dikarya</taxon>
        <taxon>Basidiomycota</taxon>
        <taxon>Agaricomycotina</taxon>
        <taxon>Agaricomycetes</taxon>
        <taxon>Phallomycetidae</taxon>
        <taxon>Geastrales</taxon>
        <taxon>Sphaerobolaceae</taxon>
        <taxon>Sphaerobolus</taxon>
    </lineage>
</organism>
<feature type="compositionally biased region" description="Polar residues" evidence="1">
    <location>
        <begin position="21"/>
        <end position="32"/>
    </location>
</feature>
<dbReference type="OrthoDB" id="3236156at2759"/>
<evidence type="ECO:0000313" key="3">
    <source>
        <dbReference type="Proteomes" id="UP000054279"/>
    </source>
</evidence>
<reference evidence="2 3" key="1">
    <citation type="submission" date="2014-06" db="EMBL/GenBank/DDBJ databases">
        <title>Evolutionary Origins and Diversification of the Mycorrhizal Mutualists.</title>
        <authorList>
            <consortium name="DOE Joint Genome Institute"/>
            <consortium name="Mycorrhizal Genomics Consortium"/>
            <person name="Kohler A."/>
            <person name="Kuo A."/>
            <person name="Nagy L.G."/>
            <person name="Floudas D."/>
            <person name="Copeland A."/>
            <person name="Barry K.W."/>
            <person name="Cichocki N."/>
            <person name="Veneault-Fourrey C."/>
            <person name="LaButti K."/>
            <person name="Lindquist E.A."/>
            <person name="Lipzen A."/>
            <person name="Lundell T."/>
            <person name="Morin E."/>
            <person name="Murat C."/>
            <person name="Riley R."/>
            <person name="Ohm R."/>
            <person name="Sun H."/>
            <person name="Tunlid A."/>
            <person name="Henrissat B."/>
            <person name="Grigoriev I.V."/>
            <person name="Hibbett D.S."/>
            <person name="Martin F."/>
        </authorList>
    </citation>
    <scope>NUCLEOTIDE SEQUENCE [LARGE SCALE GENOMIC DNA]</scope>
    <source>
        <strain evidence="2 3">SS14</strain>
    </source>
</reference>
<name>A0A0C9VCE9_SPHS4</name>
<keyword evidence="3" id="KW-1185">Reference proteome</keyword>
<feature type="compositionally biased region" description="Polar residues" evidence="1">
    <location>
        <begin position="1"/>
        <end position="14"/>
    </location>
</feature>
<sequence length="707" mass="79456">MAHTRGLNTSVSQDANDDSNKGNIRIQTLNNKPETDQGPADSGKSGQGSDGQIVIEGGVADDLNIAEAIKEAIGITYSGDSTTIHGIAHESRTININGNQRNEARFSLGVHSAVNRTTTTQLTGLPSQLNGIFKTYNAFKKSDPEIDSCLFAKKLTGAITDHAADQKKLIKRILLKDSGHKLWENLPADTQTQMHQEAYHKICKELGENQFQQLSESEKELASFFIWTGCCMHKDLNTFKGGWTELVKHWSRNNLQGPVMLPNKDATATAAGDAEPAQPSQGGAVKAMSLAGGIFNHKDDKKGEQDSLQYAFEEQFGYFLNFPDISNTCYQSHREAAAELIAHLDFYKKYLELMMDRKEARSLNHMERNLQIALEDIPTLHELCVLALFAMIVSRPYMQVICGEGHENRNILDMGPFHSKVAAYMERITEDSMLILSPGADAQTASLDRKPWARADFMYAIWAMSLKLPHLKDLIVTFFKGALETWKRFTQEFTPGGVIATVSLCMKALAWMPTTNDVNEGALGSRRIAKRSFPKATELTLNSRQHYRWNRTGKFIRNLSPEQHLFLRKRARHLQSLNIQKNLRIARAVYDKEIVKQKHNQDAMKLEKKRKAADILTQVVPIISLEILSNSILTVAQLDLQLAWYHQFNGEIAKKSTLRLKTNKMDALRSIITTLIIRNDKDEIMAQYLPENGSGMVGCSEHEEKQR</sequence>
<protein>
    <submittedName>
        <fullName evidence="2">Uncharacterized protein</fullName>
    </submittedName>
</protein>
<dbReference type="Proteomes" id="UP000054279">
    <property type="component" value="Unassembled WGS sequence"/>
</dbReference>
<dbReference type="EMBL" id="KN837191">
    <property type="protein sequence ID" value="KIJ35205.1"/>
    <property type="molecule type" value="Genomic_DNA"/>
</dbReference>
<proteinExistence type="predicted"/>
<evidence type="ECO:0000256" key="1">
    <source>
        <dbReference type="SAM" id="MobiDB-lite"/>
    </source>
</evidence>
<accession>A0A0C9VCE9</accession>
<evidence type="ECO:0000313" key="2">
    <source>
        <dbReference type="EMBL" id="KIJ35205.1"/>
    </source>
</evidence>